<dbReference type="KEGG" id="awe:JG540_08085"/>
<dbReference type="Gene3D" id="3.90.550.10">
    <property type="entry name" value="Spore Coat Polysaccharide Biosynthesis Protein SpsA, Chain A"/>
    <property type="match status" value="1"/>
</dbReference>
<comment type="pathway">
    <text evidence="1">Cell wall biogenesis; cell wall polysaccharide biosynthesis.</text>
</comment>
<dbReference type="Pfam" id="PF13641">
    <property type="entry name" value="Glyco_tranf_2_3"/>
    <property type="match status" value="1"/>
</dbReference>
<evidence type="ECO:0000256" key="3">
    <source>
        <dbReference type="ARBA" id="ARBA00022676"/>
    </source>
</evidence>
<keyword evidence="4 6" id="KW-0808">Transferase</keyword>
<evidence type="ECO:0000256" key="2">
    <source>
        <dbReference type="ARBA" id="ARBA00006739"/>
    </source>
</evidence>
<evidence type="ECO:0000259" key="5">
    <source>
        <dbReference type="Pfam" id="PF00535"/>
    </source>
</evidence>
<dbReference type="PANTHER" id="PTHR43179:SF12">
    <property type="entry name" value="GALACTOFURANOSYLTRANSFERASE GLFT2"/>
    <property type="match status" value="1"/>
</dbReference>
<keyword evidence="7" id="KW-1185">Reference proteome</keyword>
<protein>
    <submittedName>
        <fullName evidence="6">Glycosyltransferase family 2 protein</fullName>
    </submittedName>
</protein>
<dbReference type="CDD" id="cd04186">
    <property type="entry name" value="GT_2_like_c"/>
    <property type="match status" value="1"/>
</dbReference>
<proteinExistence type="inferred from homology"/>
<feature type="domain" description="Glycosyltransferase 2-like" evidence="5">
    <location>
        <begin position="44"/>
        <end position="140"/>
    </location>
</feature>
<gene>
    <name evidence="6" type="ORF">JG540_08085</name>
</gene>
<dbReference type="InterPro" id="IPR001173">
    <property type="entry name" value="Glyco_trans_2-like"/>
</dbReference>
<dbReference type="PANTHER" id="PTHR43179">
    <property type="entry name" value="RHAMNOSYLTRANSFERASE WBBL"/>
    <property type="match status" value="1"/>
</dbReference>
<dbReference type="Proteomes" id="UP000595895">
    <property type="component" value="Chromosome"/>
</dbReference>
<evidence type="ECO:0000256" key="4">
    <source>
        <dbReference type="ARBA" id="ARBA00022679"/>
    </source>
</evidence>
<sequence length="363" mass="38424">MAGLGSRPPGGVSLLGGGRAPVSALQVEAAAGGTAPDRPSVRVVVVNWRQAGLTIRACESLRTQLRPTDRLVVVDNASGDGSAQRLRQAGLEVVQSGRNLGFGAGVNLGAAGLEEEVLVLLNNDAVAAPGFLDALTSPLVAAGAPDLAATTALILLAGRWRPAHGDESALTGLDGRRWHRVGQAAESRGEGLVLINSTGNLVDGTGNGYDRDWLSRADQLSAPREVFGLCGGACAIRAAAWKKLGGFREDLFMYYEDTELSWRIREAGWRVEFVESAVVHHEHAASSGPQSPMFLRVNTRNRLLVAAVHGPRSHFWRGLARTVLRAARHGCRGPVAQGLGQAVRELLRQSAAASRDGRRSLQE</sequence>
<keyword evidence="3" id="KW-0328">Glycosyltransferase</keyword>
<comment type="similarity">
    <text evidence="2">Belongs to the glycosyltransferase 2 family.</text>
</comment>
<name>A0A7T7M8R2_9ACTO</name>
<organism evidence="6 7">
    <name type="scientific">Actinomyces weissii</name>
    <dbReference type="NCBI Taxonomy" id="675090"/>
    <lineage>
        <taxon>Bacteria</taxon>
        <taxon>Bacillati</taxon>
        <taxon>Actinomycetota</taxon>
        <taxon>Actinomycetes</taxon>
        <taxon>Actinomycetales</taxon>
        <taxon>Actinomycetaceae</taxon>
        <taxon>Actinomyces</taxon>
    </lineage>
</organism>
<evidence type="ECO:0000256" key="1">
    <source>
        <dbReference type="ARBA" id="ARBA00004776"/>
    </source>
</evidence>
<evidence type="ECO:0000313" key="7">
    <source>
        <dbReference type="Proteomes" id="UP000595895"/>
    </source>
</evidence>
<dbReference type="InterPro" id="IPR029044">
    <property type="entry name" value="Nucleotide-diphossugar_trans"/>
</dbReference>
<dbReference type="SUPFAM" id="SSF53448">
    <property type="entry name" value="Nucleotide-diphospho-sugar transferases"/>
    <property type="match status" value="1"/>
</dbReference>
<dbReference type="Pfam" id="PF00535">
    <property type="entry name" value="Glycos_transf_2"/>
    <property type="match status" value="1"/>
</dbReference>
<dbReference type="EMBL" id="CP066802">
    <property type="protein sequence ID" value="QQM66999.1"/>
    <property type="molecule type" value="Genomic_DNA"/>
</dbReference>
<dbReference type="AlphaFoldDB" id="A0A7T7M8R2"/>
<evidence type="ECO:0000313" key="6">
    <source>
        <dbReference type="EMBL" id="QQM66999.1"/>
    </source>
</evidence>
<accession>A0A7T7M8R2</accession>
<reference evidence="6 7" key="1">
    <citation type="submission" date="2020-12" db="EMBL/GenBank/DDBJ databases">
        <authorList>
            <person name="Zhou J."/>
        </authorList>
    </citation>
    <scope>NUCLEOTIDE SEQUENCE [LARGE SCALE GENOMIC DNA]</scope>
    <source>
        <strain evidence="6 7">CCUG 61299</strain>
    </source>
</reference>
<dbReference type="GO" id="GO:0016757">
    <property type="term" value="F:glycosyltransferase activity"/>
    <property type="evidence" value="ECO:0007669"/>
    <property type="project" value="UniProtKB-KW"/>
</dbReference>